<dbReference type="EMBL" id="CAJJDN010000164">
    <property type="protein sequence ID" value="CAD8126080.1"/>
    <property type="molecule type" value="Genomic_DNA"/>
</dbReference>
<accession>A0A8S1RGC9</accession>
<keyword evidence="1" id="KW-0472">Membrane</keyword>
<comment type="caution">
    <text evidence="2">The sequence shown here is derived from an EMBL/GenBank/DDBJ whole genome shotgun (WGS) entry which is preliminary data.</text>
</comment>
<evidence type="ECO:0000313" key="3">
    <source>
        <dbReference type="Proteomes" id="UP000692954"/>
    </source>
</evidence>
<evidence type="ECO:0000256" key="1">
    <source>
        <dbReference type="SAM" id="Phobius"/>
    </source>
</evidence>
<reference evidence="2" key="1">
    <citation type="submission" date="2021-01" db="EMBL/GenBank/DDBJ databases">
        <authorList>
            <consortium name="Genoscope - CEA"/>
            <person name="William W."/>
        </authorList>
    </citation>
    <scope>NUCLEOTIDE SEQUENCE</scope>
</reference>
<name>A0A8S1RGC9_9CILI</name>
<keyword evidence="1" id="KW-1133">Transmembrane helix</keyword>
<feature type="transmembrane region" description="Helical" evidence="1">
    <location>
        <begin position="12"/>
        <end position="30"/>
    </location>
</feature>
<protein>
    <submittedName>
        <fullName evidence="2">Uncharacterized protein</fullName>
    </submittedName>
</protein>
<evidence type="ECO:0000313" key="2">
    <source>
        <dbReference type="EMBL" id="CAD8126080.1"/>
    </source>
</evidence>
<dbReference type="Proteomes" id="UP000692954">
    <property type="component" value="Unassembled WGS sequence"/>
</dbReference>
<proteinExistence type="predicted"/>
<gene>
    <name evidence="2" type="ORF">PSON_ATCC_30995.1.T1640102</name>
</gene>
<sequence length="92" mass="11240">MQFHNQFELRTKTTFVVCFFHLNMLIKYFLDFLKLKDKISQTEFYSFLLYKLCKYNDTRETFKQQAIQIMKLTYTIQTISIAFSLILRDTIK</sequence>
<organism evidence="2 3">
    <name type="scientific">Paramecium sonneborni</name>
    <dbReference type="NCBI Taxonomy" id="65129"/>
    <lineage>
        <taxon>Eukaryota</taxon>
        <taxon>Sar</taxon>
        <taxon>Alveolata</taxon>
        <taxon>Ciliophora</taxon>
        <taxon>Intramacronucleata</taxon>
        <taxon>Oligohymenophorea</taxon>
        <taxon>Peniculida</taxon>
        <taxon>Parameciidae</taxon>
        <taxon>Paramecium</taxon>
    </lineage>
</organism>
<keyword evidence="3" id="KW-1185">Reference proteome</keyword>
<dbReference type="AlphaFoldDB" id="A0A8S1RGC9"/>
<keyword evidence="1" id="KW-0812">Transmembrane</keyword>